<accession>A0A6M9Q2L9</accession>
<comment type="similarity">
    <text evidence="1">Belongs to the bactofilin family.</text>
</comment>
<evidence type="ECO:0000313" key="3">
    <source>
        <dbReference type="Proteomes" id="UP000503312"/>
    </source>
</evidence>
<dbReference type="KEGG" id="ptrp:DCO17_03240"/>
<evidence type="ECO:0000256" key="1">
    <source>
        <dbReference type="ARBA" id="ARBA00044755"/>
    </source>
</evidence>
<evidence type="ECO:0008006" key="4">
    <source>
        <dbReference type="Google" id="ProtNLM"/>
    </source>
</evidence>
<dbReference type="Pfam" id="PF04519">
    <property type="entry name" value="Bactofilin"/>
    <property type="match status" value="1"/>
</dbReference>
<dbReference type="Proteomes" id="UP000503312">
    <property type="component" value="Chromosome"/>
</dbReference>
<dbReference type="PANTHER" id="PTHR35024:SF4">
    <property type="entry name" value="POLYMER-FORMING CYTOSKELETAL PROTEIN"/>
    <property type="match status" value="1"/>
</dbReference>
<dbReference type="InterPro" id="IPR007607">
    <property type="entry name" value="BacA/B"/>
</dbReference>
<reference evidence="2 3" key="1">
    <citation type="submission" date="2018-04" db="EMBL/GenBank/DDBJ databases">
        <title>Polynucleobacter sp. UH21B genome.</title>
        <authorList>
            <person name="Hahn M.W."/>
        </authorList>
    </citation>
    <scope>NUCLEOTIDE SEQUENCE [LARGE SCALE GENOMIC DNA]</scope>
    <source>
        <strain evidence="2 3">MWH-UH21B</strain>
    </source>
</reference>
<sequence length="137" mass="14480">MAIRQSHAIRVLDPSRETFGSIIGSDLEISGRIVATKSLRIDGTIIGDVVTKQGADVCVALGKTGLVQGNISAGRVLVAGRVEGNVRATERVELHSGADVHGDIIYAQIGIEQGARLSGLLSKITEQDILLDDHSDR</sequence>
<dbReference type="PANTHER" id="PTHR35024">
    <property type="entry name" value="HYPOTHETICAL CYTOSOLIC PROTEIN"/>
    <property type="match status" value="1"/>
</dbReference>
<keyword evidence="3" id="KW-1185">Reference proteome</keyword>
<organism evidence="2 3">
    <name type="scientific">Polynucleobacter tropicus</name>
    <dbReference type="NCBI Taxonomy" id="1743174"/>
    <lineage>
        <taxon>Bacteria</taxon>
        <taxon>Pseudomonadati</taxon>
        <taxon>Pseudomonadota</taxon>
        <taxon>Betaproteobacteria</taxon>
        <taxon>Burkholderiales</taxon>
        <taxon>Burkholderiaceae</taxon>
        <taxon>Polynucleobacter</taxon>
    </lineage>
</organism>
<dbReference type="RefSeq" id="WP_173955380.1">
    <property type="nucleotide sequence ID" value="NZ_CP028942.1"/>
</dbReference>
<protein>
    <recommendedName>
        <fullName evidence="4">Cell shape determination protein CcmA</fullName>
    </recommendedName>
</protein>
<proteinExistence type="inferred from homology"/>
<dbReference type="AlphaFoldDB" id="A0A6M9Q2L9"/>
<evidence type="ECO:0000313" key="2">
    <source>
        <dbReference type="EMBL" id="QKM64336.1"/>
    </source>
</evidence>
<dbReference type="EMBL" id="CP028942">
    <property type="protein sequence ID" value="QKM64336.1"/>
    <property type="molecule type" value="Genomic_DNA"/>
</dbReference>
<name>A0A6M9Q2L9_9BURK</name>
<gene>
    <name evidence="2" type="ORF">DCO17_03240</name>
</gene>